<dbReference type="Pfam" id="PF08241">
    <property type="entry name" value="Methyltransf_11"/>
    <property type="match status" value="1"/>
</dbReference>
<evidence type="ECO:0000259" key="1">
    <source>
        <dbReference type="Pfam" id="PF08241"/>
    </source>
</evidence>
<dbReference type="InterPro" id="IPR013216">
    <property type="entry name" value="Methyltransf_11"/>
</dbReference>
<gene>
    <name evidence="2" type="ORF">C5748_12680</name>
</gene>
<reference evidence="2 3" key="1">
    <citation type="submission" date="2018-02" db="EMBL/GenBank/DDBJ databases">
        <title>The draft genome of Phyllobacterium sp. 1N-3.</title>
        <authorList>
            <person name="Liu L."/>
            <person name="Li L."/>
            <person name="Zhang X."/>
            <person name="Wang T."/>
            <person name="Liang L."/>
        </authorList>
    </citation>
    <scope>NUCLEOTIDE SEQUENCE [LARGE SCALE GENOMIC DNA]</scope>
    <source>
        <strain evidence="2 3">1N-3</strain>
    </source>
</reference>
<keyword evidence="2" id="KW-0489">Methyltransferase</keyword>
<name>A0A2S9IRC3_9HYPH</name>
<dbReference type="GO" id="GO:0008757">
    <property type="term" value="F:S-adenosylmethionine-dependent methyltransferase activity"/>
    <property type="evidence" value="ECO:0007669"/>
    <property type="project" value="InterPro"/>
</dbReference>
<proteinExistence type="predicted"/>
<keyword evidence="2" id="KW-0808">Transferase</keyword>
<dbReference type="SUPFAM" id="SSF53335">
    <property type="entry name" value="S-adenosyl-L-methionine-dependent methyltransferases"/>
    <property type="match status" value="1"/>
</dbReference>
<dbReference type="EMBL" id="PVBR01000008">
    <property type="protein sequence ID" value="PRD43060.1"/>
    <property type="molecule type" value="Genomic_DNA"/>
</dbReference>
<dbReference type="Proteomes" id="UP000239434">
    <property type="component" value="Unassembled WGS sequence"/>
</dbReference>
<comment type="caution">
    <text evidence="2">The sequence shown here is derived from an EMBL/GenBank/DDBJ whole genome shotgun (WGS) entry which is preliminary data.</text>
</comment>
<dbReference type="CDD" id="cd02440">
    <property type="entry name" value="AdoMet_MTases"/>
    <property type="match status" value="1"/>
</dbReference>
<dbReference type="AlphaFoldDB" id="A0A2S9IRC3"/>
<evidence type="ECO:0000313" key="3">
    <source>
        <dbReference type="Proteomes" id="UP000239434"/>
    </source>
</evidence>
<keyword evidence="3" id="KW-1185">Reference proteome</keyword>
<dbReference type="GO" id="GO:0032259">
    <property type="term" value="P:methylation"/>
    <property type="evidence" value="ECO:0007669"/>
    <property type="project" value="UniProtKB-KW"/>
</dbReference>
<dbReference type="RefSeq" id="WP_105742299.1">
    <property type="nucleotide sequence ID" value="NZ_PVBR01000008.1"/>
</dbReference>
<sequence>MTSLTTGNAEQYGSSERLAARARLASEYTISEHPWFAWVASHLPMKTGDRIVDVGCGPAWFWEGAGAVPGGLDLTLTDLSQGMVEEAMKRCGSLPFAAVAGQTADAASLPFEDGSFDGAIAMHMLYHLTDPAVAVAEMHRVLKPGGFLAVTTNGANNMRRLYELTTAFGGTPYDPAAAAFGFSDAERLLQERFGNVKSYVHPAHMRVTSPDDVFLALTSYPPGDQADDRQLIAFKDAIQSAFAEGGGALDVPKETGLFLAIKDNS</sequence>
<dbReference type="InterPro" id="IPR029063">
    <property type="entry name" value="SAM-dependent_MTases_sf"/>
</dbReference>
<accession>A0A2S9IRC3</accession>
<dbReference type="PANTHER" id="PTHR42912:SF80">
    <property type="entry name" value="METHYLTRANSFERASE DOMAIN-CONTAINING PROTEIN"/>
    <property type="match status" value="1"/>
</dbReference>
<protein>
    <submittedName>
        <fullName evidence="2">SAM-dependent methyltransferase</fullName>
    </submittedName>
</protein>
<feature type="domain" description="Methyltransferase type 11" evidence="1">
    <location>
        <begin position="52"/>
        <end position="149"/>
    </location>
</feature>
<evidence type="ECO:0000313" key="2">
    <source>
        <dbReference type="EMBL" id="PRD43060.1"/>
    </source>
</evidence>
<organism evidence="2 3">
    <name type="scientific">Phyllobacterium phragmitis</name>
    <dbReference type="NCBI Taxonomy" id="2670329"/>
    <lineage>
        <taxon>Bacteria</taxon>
        <taxon>Pseudomonadati</taxon>
        <taxon>Pseudomonadota</taxon>
        <taxon>Alphaproteobacteria</taxon>
        <taxon>Hyphomicrobiales</taxon>
        <taxon>Phyllobacteriaceae</taxon>
        <taxon>Phyllobacterium</taxon>
    </lineage>
</organism>
<dbReference type="Gene3D" id="3.40.50.150">
    <property type="entry name" value="Vaccinia Virus protein VP39"/>
    <property type="match status" value="1"/>
</dbReference>
<dbReference type="PANTHER" id="PTHR42912">
    <property type="entry name" value="METHYLTRANSFERASE"/>
    <property type="match status" value="1"/>
</dbReference>
<dbReference type="InterPro" id="IPR050508">
    <property type="entry name" value="Methyltransf_Superfamily"/>
</dbReference>